<comment type="caution">
    <text evidence="2">The sequence shown here is derived from an EMBL/GenBank/DDBJ whole genome shotgun (WGS) entry which is preliminary data.</text>
</comment>
<dbReference type="PANTHER" id="PTHR35526:SF3">
    <property type="entry name" value="ANTI-SIGMA-F FACTOR RSBW"/>
    <property type="match status" value="1"/>
</dbReference>
<dbReference type="PANTHER" id="PTHR35526">
    <property type="entry name" value="ANTI-SIGMA-F FACTOR RSBW-RELATED"/>
    <property type="match status" value="1"/>
</dbReference>
<dbReference type="Proteomes" id="UP000656881">
    <property type="component" value="Unassembled WGS sequence"/>
</dbReference>
<keyword evidence="3" id="KW-1185">Reference proteome</keyword>
<proteinExistence type="predicted"/>
<gene>
    <name evidence="2" type="ORF">GCM10012286_67070</name>
</gene>
<dbReference type="Gene3D" id="3.30.565.10">
    <property type="entry name" value="Histidine kinase-like ATPase, C-terminal domain"/>
    <property type="match status" value="1"/>
</dbReference>
<protein>
    <recommendedName>
        <fullName evidence="4">ATP-binding protein</fullName>
    </recommendedName>
</protein>
<feature type="compositionally biased region" description="Polar residues" evidence="1">
    <location>
        <begin position="11"/>
        <end position="22"/>
    </location>
</feature>
<evidence type="ECO:0008006" key="4">
    <source>
        <dbReference type="Google" id="ProtNLM"/>
    </source>
</evidence>
<reference evidence="3" key="1">
    <citation type="journal article" date="2019" name="Int. J. Syst. Evol. Microbiol.">
        <title>The Global Catalogue of Microorganisms (GCM) 10K type strain sequencing project: providing services to taxonomists for standard genome sequencing and annotation.</title>
        <authorList>
            <consortium name="The Broad Institute Genomics Platform"/>
            <consortium name="The Broad Institute Genome Sequencing Center for Infectious Disease"/>
            <person name="Wu L."/>
            <person name="Ma J."/>
        </authorList>
    </citation>
    <scope>NUCLEOTIDE SEQUENCE [LARGE SCALE GENOMIC DNA]</scope>
    <source>
        <strain evidence="3">CGMCC 4.7349</strain>
    </source>
</reference>
<dbReference type="EMBL" id="BMNG01000017">
    <property type="protein sequence ID" value="GGO55297.1"/>
    <property type="molecule type" value="Genomic_DNA"/>
</dbReference>
<evidence type="ECO:0000313" key="3">
    <source>
        <dbReference type="Proteomes" id="UP000656881"/>
    </source>
</evidence>
<organism evidence="2 3">
    <name type="scientific">Streptomyces lasiicapitis</name>
    <dbReference type="NCBI Taxonomy" id="1923961"/>
    <lineage>
        <taxon>Bacteria</taxon>
        <taxon>Bacillati</taxon>
        <taxon>Actinomycetota</taxon>
        <taxon>Actinomycetes</taxon>
        <taxon>Kitasatosporales</taxon>
        <taxon>Streptomycetaceae</taxon>
        <taxon>Streptomyces</taxon>
    </lineage>
</organism>
<evidence type="ECO:0000313" key="2">
    <source>
        <dbReference type="EMBL" id="GGO55297.1"/>
    </source>
</evidence>
<sequence>MRVAVHDPTRRQPQVQNATTDDTNGRGLMLVNALADGWGVEPRVPCGKTVWSEFKIDTRQGSPNGATPCGHG</sequence>
<feature type="region of interest" description="Disordered" evidence="1">
    <location>
        <begin position="1"/>
        <end position="24"/>
    </location>
</feature>
<name>A0ABQ2MP71_9ACTN</name>
<dbReference type="InterPro" id="IPR050267">
    <property type="entry name" value="Anti-sigma-factor_SerPK"/>
</dbReference>
<dbReference type="CDD" id="cd16936">
    <property type="entry name" value="HATPase_RsbW-like"/>
    <property type="match status" value="1"/>
</dbReference>
<evidence type="ECO:0000256" key="1">
    <source>
        <dbReference type="SAM" id="MobiDB-lite"/>
    </source>
</evidence>
<feature type="compositionally biased region" description="Basic and acidic residues" evidence="1">
    <location>
        <begin position="1"/>
        <end position="10"/>
    </location>
</feature>
<dbReference type="InterPro" id="IPR036890">
    <property type="entry name" value="HATPase_C_sf"/>
</dbReference>
<accession>A0ABQ2MP71</accession>